<feature type="region of interest" description="Disordered" evidence="1">
    <location>
        <begin position="1"/>
        <end position="32"/>
    </location>
</feature>
<feature type="compositionally biased region" description="Low complexity" evidence="1">
    <location>
        <begin position="1"/>
        <end position="21"/>
    </location>
</feature>
<evidence type="ECO:0000313" key="3">
    <source>
        <dbReference type="Proteomes" id="UP001066276"/>
    </source>
</evidence>
<dbReference type="EMBL" id="JANPWB010000002">
    <property type="protein sequence ID" value="KAJ1209284.1"/>
    <property type="molecule type" value="Genomic_DNA"/>
</dbReference>
<organism evidence="2 3">
    <name type="scientific">Pleurodeles waltl</name>
    <name type="common">Iberian ribbed newt</name>
    <dbReference type="NCBI Taxonomy" id="8319"/>
    <lineage>
        <taxon>Eukaryota</taxon>
        <taxon>Metazoa</taxon>
        <taxon>Chordata</taxon>
        <taxon>Craniata</taxon>
        <taxon>Vertebrata</taxon>
        <taxon>Euteleostomi</taxon>
        <taxon>Amphibia</taxon>
        <taxon>Batrachia</taxon>
        <taxon>Caudata</taxon>
        <taxon>Salamandroidea</taxon>
        <taxon>Salamandridae</taxon>
        <taxon>Pleurodelinae</taxon>
        <taxon>Pleurodeles</taxon>
    </lineage>
</organism>
<evidence type="ECO:0000313" key="2">
    <source>
        <dbReference type="EMBL" id="KAJ1209284.1"/>
    </source>
</evidence>
<name>A0AAV7W5K9_PLEWA</name>
<keyword evidence="3" id="KW-1185">Reference proteome</keyword>
<gene>
    <name evidence="2" type="ORF">NDU88_004662</name>
</gene>
<accession>A0AAV7W5K9</accession>
<proteinExistence type="predicted"/>
<comment type="caution">
    <text evidence="2">The sequence shown here is derived from an EMBL/GenBank/DDBJ whole genome shotgun (WGS) entry which is preliminary data.</text>
</comment>
<reference evidence="2" key="1">
    <citation type="journal article" date="2022" name="bioRxiv">
        <title>Sequencing and chromosome-scale assembly of the giantPleurodeles waltlgenome.</title>
        <authorList>
            <person name="Brown T."/>
            <person name="Elewa A."/>
            <person name="Iarovenko S."/>
            <person name="Subramanian E."/>
            <person name="Araus A.J."/>
            <person name="Petzold A."/>
            <person name="Susuki M."/>
            <person name="Suzuki K.-i.T."/>
            <person name="Hayashi T."/>
            <person name="Toyoda A."/>
            <person name="Oliveira C."/>
            <person name="Osipova E."/>
            <person name="Leigh N.D."/>
            <person name="Simon A."/>
            <person name="Yun M.H."/>
        </authorList>
    </citation>
    <scope>NUCLEOTIDE SEQUENCE</scope>
    <source>
        <strain evidence="2">20211129_DDA</strain>
        <tissue evidence="2">Liver</tissue>
    </source>
</reference>
<sequence length="118" mass="12968">MRALSLASQGSQGSRGSSRLLTGNDGLSQSDPRFWGAEKAQHYGAEPCRALECSGRSVGWLVSREHPIVCISAVLQQPTLHTSGHQDRARHTPYWATWEHLSHRLLLATALSPARISR</sequence>
<dbReference type="Proteomes" id="UP001066276">
    <property type="component" value="Chromosome 1_2"/>
</dbReference>
<evidence type="ECO:0000256" key="1">
    <source>
        <dbReference type="SAM" id="MobiDB-lite"/>
    </source>
</evidence>
<protein>
    <submittedName>
        <fullName evidence="2">Uncharacterized protein</fullName>
    </submittedName>
</protein>
<dbReference type="AlphaFoldDB" id="A0AAV7W5K9"/>